<dbReference type="EMBL" id="CCBN010000019">
    <property type="protein sequence ID" value="CDO57173.1"/>
    <property type="molecule type" value="Genomic_DNA"/>
</dbReference>
<dbReference type="PANTHER" id="PTHR47789">
    <property type="entry name" value="LAS SEVENTEEN-BINDING PROTEIN 5"/>
    <property type="match status" value="1"/>
</dbReference>
<feature type="region of interest" description="Disordered" evidence="3">
    <location>
        <begin position="141"/>
        <end position="222"/>
    </location>
</feature>
<dbReference type="GO" id="GO:0007034">
    <property type="term" value="P:vacuolar transport"/>
    <property type="evidence" value="ECO:0007669"/>
    <property type="project" value="UniProtKB-ARBA"/>
</dbReference>
<keyword evidence="1" id="KW-0813">Transport</keyword>
<evidence type="ECO:0000256" key="3">
    <source>
        <dbReference type="SAM" id="MobiDB-lite"/>
    </source>
</evidence>
<dbReference type="Pfam" id="PF03127">
    <property type="entry name" value="GAT"/>
    <property type="match status" value="1"/>
</dbReference>
<dbReference type="GO" id="GO:0015031">
    <property type="term" value="P:protein transport"/>
    <property type="evidence" value="ECO:0007669"/>
    <property type="project" value="UniProtKB-KW"/>
</dbReference>
<dbReference type="OrthoDB" id="10068368at2759"/>
<feature type="domain" description="VHS" evidence="4">
    <location>
        <begin position="19"/>
        <end position="148"/>
    </location>
</feature>
<dbReference type="GO" id="GO:0007015">
    <property type="term" value="P:actin filament organization"/>
    <property type="evidence" value="ECO:0007669"/>
    <property type="project" value="InterPro"/>
</dbReference>
<feature type="compositionally biased region" description="Low complexity" evidence="3">
    <location>
        <begin position="168"/>
        <end position="190"/>
    </location>
</feature>
<dbReference type="SUPFAM" id="SSF89009">
    <property type="entry name" value="GAT-like domain"/>
    <property type="match status" value="1"/>
</dbReference>
<dbReference type="Gene3D" id="1.20.58.160">
    <property type="match status" value="1"/>
</dbReference>
<comment type="caution">
    <text evidence="6">The sequence shown here is derived from an EMBL/GenBank/DDBJ whole genome shotgun (WGS) entry which is preliminary data.</text>
</comment>
<dbReference type="Pfam" id="PF00790">
    <property type="entry name" value="VHS"/>
    <property type="match status" value="1"/>
</dbReference>
<dbReference type="InterPro" id="IPR038425">
    <property type="entry name" value="GAT_sf"/>
</dbReference>
<evidence type="ECO:0008006" key="8">
    <source>
        <dbReference type="Google" id="ProtNLM"/>
    </source>
</evidence>
<proteinExistence type="predicted"/>
<dbReference type="InterPro" id="IPR004152">
    <property type="entry name" value="GAT_dom"/>
</dbReference>
<name>A0A0J9XIB5_GEOCN</name>
<dbReference type="CDD" id="cd16980">
    <property type="entry name" value="VHS_Lsb5"/>
    <property type="match status" value="1"/>
</dbReference>
<feature type="compositionally biased region" description="Acidic residues" evidence="3">
    <location>
        <begin position="350"/>
        <end position="366"/>
    </location>
</feature>
<dbReference type="InterPro" id="IPR045007">
    <property type="entry name" value="LSB5"/>
</dbReference>
<dbReference type="PROSITE" id="PS50179">
    <property type="entry name" value="VHS"/>
    <property type="match status" value="1"/>
</dbReference>
<dbReference type="PROSITE" id="PS50909">
    <property type="entry name" value="GAT"/>
    <property type="match status" value="1"/>
</dbReference>
<dbReference type="GO" id="GO:0043130">
    <property type="term" value="F:ubiquitin binding"/>
    <property type="evidence" value="ECO:0007669"/>
    <property type="project" value="InterPro"/>
</dbReference>
<keyword evidence="2" id="KW-0653">Protein transport</keyword>
<organism evidence="6 7">
    <name type="scientific">Geotrichum candidum</name>
    <name type="common">Oospora lactis</name>
    <name type="synonym">Dipodascus geotrichum</name>
    <dbReference type="NCBI Taxonomy" id="1173061"/>
    <lineage>
        <taxon>Eukaryota</taxon>
        <taxon>Fungi</taxon>
        <taxon>Dikarya</taxon>
        <taxon>Ascomycota</taxon>
        <taxon>Saccharomycotina</taxon>
        <taxon>Dipodascomycetes</taxon>
        <taxon>Dipodascales</taxon>
        <taxon>Dipodascaceae</taxon>
        <taxon>Geotrichum</taxon>
    </lineage>
</organism>
<dbReference type="CDD" id="cd14232">
    <property type="entry name" value="GAT_LSB5"/>
    <property type="match status" value="1"/>
</dbReference>
<evidence type="ECO:0000313" key="7">
    <source>
        <dbReference type="Proteomes" id="UP000242525"/>
    </source>
</evidence>
<feature type="compositionally biased region" description="Acidic residues" evidence="3">
    <location>
        <begin position="316"/>
        <end position="326"/>
    </location>
</feature>
<dbReference type="Gene3D" id="1.25.40.90">
    <property type="match status" value="1"/>
</dbReference>
<dbReference type="InterPro" id="IPR002014">
    <property type="entry name" value="VHS_dom"/>
</dbReference>
<reference evidence="6" key="1">
    <citation type="submission" date="2014-03" db="EMBL/GenBank/DDBJ databases">
        <authorList>
            <person name="Casaregola S."/>
        </authorList>
    </citation>
    <scope>NUCLEOTIDE SEQUENCE [LARGE SCALE GENOMIC DNA]</scope>
    <source>
        <strain evidence="6">CLIB 918</strain>
    </source>
</reference>
<evidence type="ECO:0000259" key="4">
    <source>
        <dbReference type="PROSITE" id="PS50179"/>
    </source>
</evidence>
<evidence type="ECO:0000256" key="2">
    <source>
        <dbReference type="ARBA" id="ARBA00022927"/>
    </source>
</evidence>
<feature type="compositionally biased region" description="Basic and acidic residues" evidence="3">
    <location>
        <begin position="371"/>
        <end position="385"/>
    </location>
</feature>
<gene>
    <name evidence="6" type="ORF">BN980_GECA19s00912g</name>
</gene>
<keyword evidence="7" id="KW-1185">Reference proteome</keyword>
<dbReference type="AlphaFoldDB" id="A0A0J9XIB5"/>
<feature type="region of interest" description="Disordered" evidence="3">
    <location>
        <begin position="313"/>
        <end position="385"/>
    </location>
</feature>
<dbReference type="GO" id="GO:0035091">
    <property type="term" value="F:phosphatidylinositol binding"/>
    <property type="evidence" value="ECO:0007669"/>
    <property type="project" value="InterPro"/>
</dbReference>
<dbReference type="GO" id="GO:0006897">
    <property type="term" value="P:endocytosis"/>
    <property type="evidence" value="ECO:0007669"/>
    <property type="project" value="InterPro"/>
</dbReference>
<dbReference type="Proteomes" id="UP000242525">
    <property type="component" value="Unassembled WGS sequence"/>
</dbReference>
<protein>
    <recommendedName>
        <fullName evidence="8">VHS domain-containing protein</fullName>
    </recommendedName>
</protein>
<feature type="domain" description="GAT" evidence="5">
    <location>
        <begin position="226"/>
        <end position="314"/>
    </location>
</feature>
<dbReference type="InterPro" id="IPR008942">
    <property type="entry name" value="ENTH_VHS"/>
</dbReference>
<dbReference type="STRING" id="1173061.A0A0J9XIB5"/>
<feature type="compositionally biased region" description="Basic and acidic residues" evidence="3">
    <location>
        <begin position="327"/>
        <end position="349"/>
    </location>
</feature>
<dbReference type="GO" id="GO:0030479">
    <property type="term" value="C:actin cortical patch"/>
    <property type="evidence" value="ECO:0007669"/>
    <property type="project" value="TreeGrafter"/>
</dbReference>
<dbReference type="PANTHER" id="PTHR47789:SF1">
    <property type="entry name" value="LAS SEVENTEEN-BINDING PROTEIN 5"/>
    <property type="match status" value="1"/>
</dbReference>
<evidence type="ECO:0000256" key="1">
    <source>
        <dbReference type="ARBA" id="ARBA00022448"/>
    </source>
</evidence>
<evidence type="ECO:0000313" key="6">
    <source>
        <dbReference type="EMBL" id="CDO57173.1"/>
    </source>
</evidence>
<dbReference type="GO" id="GO:0051666">
    <property type="term" value="P:actin cortical patch localization"/>
    <property type="evidence" value="ECO:0007669"/>
    <property type="project" value="TreeGrafter"/>
</dbReference>
<dbReference type="InterPro" id="IPR044103">
    <property type="entry name" value="GAT_LSB5"/>
</dbReference>
<evidence type="ECO:0000259" key="5">
    <source>
        <dbReference type="PROSITE" id="PS50909"/>
    </source>
</evidence>
<accession>A0A0J9XIB5</accession>
<sequence>MGFLSDKPYTAVTQTIERLTEENYSEDDFSEIVDLVDIIRIRATGPTEAARAIRKKLKYGTPGRQLRALNILEALVLNGGKALTPLYCDEYLLERLRILATDSQTTPAVRKKVQGLFVGWSQDLKGQRGYERLVELYKQLPQRARRSRPQPKYLSNDPHELEDDEGESSSPSIGPSSSSHSRSNTASGSGNRSRSNTVDDHYVTKKKTKKTSKPAPAPLPRIDLVKERPKIQQTLAEASSAATNLMNALRLINWEEELSTENKKATEWFNKCRRLRKQVLRYIHSIESEEFIGSLLHTNEELIQALQKYDKMSQAPDEDSDSDYENDDWKVDSGMRKLNINDRRKNRDESDSESDQSDDEEDDDNPFGDANKIDNPVDERAYIKY</sequence>
<dbReference type="SMART" id="SM00288">
    <property type="entry name" value="VHS"/>
    <property type="match status" value="1"/>
</dbReference>
<dbReference type="SUPFAM" id="SSF48464">
    <property type="entry name" value="ENTH/VHS domain"/>
    <property type="match status" value="1"/>
</dbReference>